<gene>
    <name evidence="4" type="ORF">RCL2_000186800</name>
    <name evidence="3" type="ORF">RclHR1_09400006</name>
</gene>
<reference evidence="3 5" key="1">
    <citation type="submission" date="2017-11" db="EMBL/GenBank/DDBJ databases">
        <title>The genome of Rhizophagus clarus HR1 reveals common genetic basis of auxotrophy among arbuscular mycorrhizal fungi.</title>
        <authorList>
            <person name="Kobayashi Y."/>
        </authorList>
    </citation>
    <scope>NUCLEOTIDE SEQUENCE [LARGE SCALE GENOMIC DNA]</scope>
    <source>
        <strain evidence="3 5">HR1</strain>
    </source>
</reference>
<dbReference type="EMBL" id="BLAL01000012">
    <property type="protein sequence ID" value="GES74386.1"/>
    <property type="molecule type" value="Genomic_DNA"/>
</dbReference>
<keyword evidence="5" id="KW-1185">Reference proteome</keyword>
<dbReference type="Proteomes" id="UP000615446">
    <property type="component" value="Unassembled WGS sequence"/>
</dbReference>
<evidence type="ECO:0000256" key="1">
    <source>
        <dbReference type="SAM" id="MobiDB-lite"/>
    </source>
</evidence>
<sequence length="238" mass="28511">MISHSQVFHATWTKKSFDSKTKKISKKKRNRKNKNISISRSKPASTSIEDKYVKLMRREATRKYFKEKAKAERIAKKQRPIEIAKQDRYDLKFSPIFSIFSSSFVKQDQKKKEMPKCIAMNLPLEIFIKIVEYATEETTLALSLTCRKWHDWLTDIGNAYIDQAWRRSRKNTHRRRRKPKTGVCERIYTIRKMKPKPDWYRECDMCFKKSNTNSWNFGSKVVKTCYSCMMMYKAKVRK</sequence>
<dbReference type="InterPro" id="IPR036047">
    <property type="entry name" value="F-box-like_dom_sf"/>
</dbReference>
<evidence type="ECO:0000259" key="2">
    <source>
        <dbReference type="PROSITE" id="PS50181"/>
    </source>
</evidence>
<proteinExistence type="predicted"/>
<feature type="domain" description="F-box" evidence="2">
    <location>
        <begin position="116"/>
        <end position="168"/>
    </location>
</feature>
<evidence type="ECO:0000313" key="4">
    <source>
        <dbReference type="EMBL" id="GES74386.1"/>
    </source>
</evidence>
<dbReference type="Proteomes" id="UP000247702">
    <property type="component" value="Unassembled WGS sequence"/>
</dbReference>
<dbReference type="Pfam" id="PF12937">
    <property type="entry name" value="F-box-like"/>
    <property type="match status" value="1"/>
</dbReference>
<dbReference type="EMBL" id="BEXD01004360">
    <property type="protein sequence ID" value="GBC10184.1"/>
    <property type="molecule type" value="Genomic_DNA"/>
</dbReference>
<dbReference type="OrthoDB" id="2337066at2759"/>
<dbReference type="AlphaFoldDB" id="A0A2Z6S4C7"/>
<protein>
    <recommendedName>
        <fullName evidence="2">F-box domain-containing protein</fullName>
    </recommendedName>
</protein>
<name>A0A2Z6S4C7_9GLOM</name>
<dbReference type="CDD" id="cd09917">
    <property type="entry name" value="F-box_SF"/>
    <property type="match status" value="1"/>
</dbReference>
<evidence type="ECO:0000313" key="3">
    <source>
        <dbReference type="EMBL" id="GBC10184.1"/>
    </source>
</evidence>
<accession>A0A2Z6S4C7</accession>
<dbReference type="InterPro" id="IPR001810">
    <property type="entry name" value="F-box_dom"/>
</dbReference>
<dbReference type="PROSITE" id="PS50181">
    <property type="entry name" value="FBOX"/>
    <property type="match status" value="1"/>
</dbReference>
<evidence type="ECO:0000313" key="5">
    <source>
        <dbReference type="Proteomes" id="UP000247702"/>
    </source>
</evidence>
<feature type="compositionally biased region" description="Basic residues" evidence="1">
    <location>
        <begin position="22"/>
        <end position="34"/>
    </location>
</feature>
<reference evidence="4" key="2">
    <citation type="submission" date="2019-10" db="EMBL/GenBank/DDBJ databases">
        <title>Conservation and host-specific expression of non-tandemly repeated heterogenous ribosome RNA gene in arbuscular mycorrhizal fungi.</title>
        <authorList>
            <person name="Maeda T."/>
            <person name="Kobayashi Y."/>
            <person name="Nakagawa T."/>
            <person name="Ezawa T."/>
            <person name="Yamaguchi K."/>
            <person name="Bino T."/>
            <person name="Nishimoto Y."/>
            <person name="Shigenobu S."/>
            <person name="Kawaguchi M."/>
        </authorList>
    </citation>
    <scope>NUCLEOTIDE SEQUENCE</scope>
    <source>
        <strain evidence="4">HR1</strain>
    </source>
</reference>
<comment type="caution">
    <text evidence="3">The sequence shown here is derived from an EMBL/GenBank/DDBJ whole genome shotgun (WGS) entry which is preliminary data.</text>
</comment>
<dbReference type="SUPFAM" id="SSF81383">
    <property type="entry name" value="F-box domain"/>
    <property type="match status" value="1"/>
</dbReference>
<dbReference type="Gene3D" id="1.20.1280.50">
    <property type="match status" value="1"/>
</dbReference>
<organism evidence="3 5">
    <name type="scientific">Rhizophagus clarus</name>
    <dbReference type="NCBI Taxonomy" id="94130"/>
    <lineage>
        <taxon>Eukaryota</taxon>
        <taxon>Fungi</taxon>
        <taxon>Fungi incertae sedis</taxon>
        <taxon>Mucoromycota</taxon>
        <taxon>Glomeromycotina</taxon>
        <taxon>Glomeromycetes</taxon>
        <taxon>Glomerales</taxon>
        <taxon>Glomeraceae</taxon>
        <taxon>Rhizophagus</taxon>
    </lineage>
</organism>
<feature type="region of interest" description="Disordered" evidence="1">
    <location>
        <begin position="19"/>
        <end position="45"/>
    </location>
</feature>